<feature type="domain" description="FAD-binding" evidence="8">
    <location>
        <begin position="297"/>
        <end position="361"/>
    </location>
</feature>
<evidence type="ECO:0000313" key="10">
    <source>
        <dbReference type="Proteomes" id="UP000758603"/>
    </source>
</evidence>
<dbReference type="PANTHER" id="PTHR13789:SF309">
    <property type="entry name" value="PUTATIVE (AFU_ORTHOLOGUE AFUA_6G14510)-RELATED"/>
    <property type="match status" value="1"/>
</dbReference>
<dbReference type="PRINTS" id="PR00420">
    <property type="entry name" value="RNGMNOXGNASE"/>
</dbReference>
<reference evidence="9" key="1">
    <citation type="journal article" date="2021" name="Nat. Commun.">
        <title>Genetic determinants of endophytism in the Arabidopsis root mycobiome.</title>
        <authorList>
            <person name="Mesny F."/>
            <person name="Miyauchi S."/>
            <person name="Thiergart T."/>
            <person name="Pickel B."/>
            <person name="Atanasova L."/>
            <person name="Karlsson M."/>
            <person name="Huettel B."/>
            <person name="Barry K.W."/>
            <person name="Haridas S."/>
            <person name="Chen C."/>
            <person name="Bauer D."/>
            <person name="Andreopoulos W."/>
            <person name="Pangilinan J."/>
            <person name="LaButti K."/>
            <person name="Riley R."/>
            <person name="Lipzen A."/>
            <person name="Clum A."/>
            <person name="Drula E."/>
            <person name="Henrissat B."/>
            <person name="Kohler A."/>
            <person name="Grigoriev I.V."/>
            <person name="Martin F.M."/>
            <person name="Hacquard S."/>
        </authorList>
    </citation>
    <scope>NUCLEOTIDE SEQUENCE</scope>
    <source>
        <strain evidence="9">MPI-SDFR-AT-0073</strain>
    </source>
</reference>
<keyword evidence="5" id="KW-0560">Oxidoreductase</keyword>
<comment type="similarity">
    <text evidence="2">Belongs to the paxM FAD-dependent monooxygenase family.</text>
</comment>
<evidence type="ECO:0000256" key="5">
    <source>
        <dbReference type="ARBA" id="ARBA00023002"/>
    </source>
</evidence>
<protein>
    <recommendedName>
        <fullName evidence="8">FAD-binding domain-containing protein</fullName>
    </recommendedName>
</protein>
<dbReference type="SUPFAM" id="SSF51905">
    <property type="entry name" value="FAD/NAD(P)-binding domain"/>
    <property type="match status" value="1"/>
</dbReference>
<dbReference type="GO" id="GO:0004497">
    <property type="term" value="F:monooxygenase activity"/>
    <property type="evidence" value="ECO:0007669"/>
    <property type="project" value="UniProtKB-KW"/>
</dbReference>
<dbReference type="InterPro" id="IPR036188">
    <property type="entry name" value="FAD/NAD-bd_sf"/>
</dbReference>
<dbReference type="InterPro" id="IPR002938">
    <property type="entry name" value="FAD-bd"/>
</dbReference>
<comment type="caution">
    <text evidence="9">The sequence shown here is derived from an EMBL/GenBank/DDBJ whole genome shotgun (WGS) entry which is preliminary data.</text>
</comment>
<dbReference type="GeneID" id="70124859"/>
<gene>
    <name evidence="9" type="ORF">BKA67DRAFT_284225</name>
</gene>
<comment type="pathway">
    <text evidence="1">Secondary metabolite biosynthesis.</text>
</comment>
<evidence type="ECO:0000256" key="1">
    <source>
        <dbReference type="ARBA" id="ARBA00005179"/>
    </source>
</evidence>
<proteinExistence type="inferred from homology"/>
<dbReference type="InterPro" id="IPR050493">
    <property type="entry name" value="FAD-dep_Monooxygenase_BioMet"/>
</dbReference>
<keyword evidence="10" id="KW-1185">Reference proteome</keyword>
<evidence type="ECO:0000256" key="7">
    <source>
        <dbReference type="SAM" id="MobiDB-lite"/>
    </source>
</evidence>
<keyword evidence="3" id="KW-0285">Flavoprotein</keyword>
<feature type="region of interest" description="Disordered" evidence="7">
    <location>
        <begin position="370"/>
        <end position="400"/>
    </location>
</feature>
<organism evidence="9 10">
    <name type="scientific">Truncatella angustata</name>
    <dbReference type="NCBI Taxonomy" id="152316"/>
    <lineage>
        <taxon>Eukaryota</taxon>
        <taxon>Fungi</taxon>
        <taxon>Dikarya</taxon>
        <taxon>Ascomycota</taxon>
        <taxon>Pezizomycotina</taxon>
        <taxon>Sordariomycetes</taxon>
        <taxon>Xylariomycetidae</taxon>
        <taxon>Amphisphaeriales</taxon>
        <taxon>Sporocadaceae</taxon>
        <taxon>Truncatella</taxon>
    </lineage>
</organism>
<dbReference type="PANTHER" id="PTHR13789">
    <property type="entry name" value="MONOOXYGENASE"/>
    <property type="match status" value="1"/>
</dbReference>
<evidence type="ECO:0000256" key="6">
    <source>
        <dbReference type="ARBA" id="ARBA00023033"/>
    </source>
</evidence>
<evidence type="ECO:0000256" key="2">
    <source>
        <dbReference type="ARBA" id="ARBA00007992"/>
    </source>
</evidence>
<dbReference type="OrthoDB" id="420606at2759"/>
<evidence type="ECO:0000256" key="3">
    <source>
        <dbReference type="ARBA" id="ARBA00022630"/>
    </source>
</evidence>
<dbReference type="GO" id="GO:0071949">
    <property type="term" value="F:FAD binding"/>
    <property type="evidence" value="ECO:0007669"/>
    <property type="project" value="InterPro"/>
</dbReference>
<feature type="domain" description="FAD-binding" evidence="8">
    <location>
        <begin position="8"/>
        <end position="168"/>
    </location>
</feature>
<accession>A0A9P8UMB2</accession>
<evidence type="ECO:0000256" key="4">
    <source>
        <dbReference type="ARBA" id="ARBA00022827"/>
    </source>
</evidence>
<dbReference type="EMBL" id="JAGPXC010000004">
    <property type="protein sequence ID" value="KAH6654607.1"/>
    <property type="molecule type" value="Genomic_DNA"/>
</dbReference>
<evidence type="ECO:0000259" key="8">
    <source>
        <dbReference type="Pfam" id="PF01494"/>
    </source>
</evidence>
<dbReference type="Pfam" id="PF01494">
    <property type="entry name" value="FAD_binding_3"/>
    <property type="match status" value="2"/>
</dbReference>
<dbReference type="Gene3D" id="3.50.50.60">
    <property type="entry name" value="FAD/NAD(P)-binding domain"/>
    <property type="match status" value="1"/>
</dbReference>
<dbReference type="AlphaFoldDB" id="A0A9P8UMB2"/>
<dbReference type="RefSeq" id="XP_045958877.1">
    <property type="nucleotide sequence ID" value="XM_046095966.1"/>
</dbReference>
<keyword evidence="4" id="KW-0274">FAD</keyword>
<name>A0A9P8UMB2_9PEZI</name>
<evidence type="ECO:0000313" key="9">
    <source>
        <dbReference type="EMBL" id="KAH6654607.1"/>
    </source>
</evidence>
<dbReference type="Proteomes" id="UP000758603">
    <property type="component" value="Unassembled WGS sequence"/>
</dbReference>
<keyword evidence="6" id="KW-0503">Monooxygenase</keyword>
<sequence length="439" mass="48056">MVALDNLRILIVGAGPIGLTAAAALSQDGHDVKVLERYPNLQTNGGTIVVQSPAARALKEIGLWEKLQSISVPNKSFSFWSYKDPSGPMITFGRSSGSDMVHTDRPALQRIAYEAAVASGVHVLFGKRVERLDEDATPLRVWTADDQEYTADIIIGADGIKSGIRKLLFPSQILDPVLTTECIFQAQLSEDVTASDPRIAPYMDIGSGHGTLGPGRFTFFRATDDGKLYLLFVVMNYGTTQTDGVSASWNTPGDIDELRSIFSEFGDPLHACLEHVESCIRWPIAVAPPLKTWRGVSGRVLLLGDAAHAMVPHAANGVSQGIEGAVALARLLRRRNHANANIPKLLELFEQFRRPRVEKFATMSLGNAAANSLTDGPEQESRDARYRAMNNSSEPKPVAAQEPVTMDINAPQHSPAFQKWMNEYDVVHELDRFVDEKLV</sequence>